<dbReference type="GO" id="GO:0000156">
    <property type="term" value="F:phosphorelay response regulator activity"/>
    <property type="evidence" value="ECO:0007669"/>
    <property type="project" value="InterPro"/>
</dbReference>
<evidence type="ECO:0000259" key="3">
    <source>
        <dbReference type="PROSITE" id="PS50930"/>
    </source>
</evidence>
<dbReference type="PANTHER" id="PTHR37299">
    <property type="entry name" value="TRANSCRIPTIONAL REGULATOR-RELATED"/>
    <property type="match status" value="1"/>
</dbReference>
<dbReference type="PROSITE" id="PS50110">
    <property type="entry name" value="RESPONSE_REGULATORY"/>
    <property type="match status" value="1"/>
</dbReference>
<feature type="domain" description="Response regulatory" evidence="2">
    <location>
        <begin position="50"/>
        <end position="163"/>
    </location>
</feature>
<dbReference type="InterPro" id="IPR046947">
    <property type="entry name" value="LytR-like"/>
</dbReference>
<dbReference type="Proteomes" id="UP000309848">
    <property type="component" value="Unassembled WGS sequence"/>
</dbReference>
<dbReference type="Pfam" id="PF00072">
    <property type="entry name" value="Response_reg"/>
    <property type="match status" value="1"/>
</dbReference>
<dbReference type="SMART" id="SM00448">
    <property type="entry name" value="REC"/>
    <property type="match status" value="1"/>
</dbReference>
<accession>A0A4S1WCQ8</accession>
<dbReference type="GO" id="GO:0003677">
    <property type="term" value="F:DNA binding"/>
    <property type="evidence" value="ECO:0007669"/>
    <property type="project" value="InterPro"/>
</dbReference>
<dbReference type="AlphaFoldDB" id="A0A4S1WCQ8"/>
<comment type="caution">
    <text evidence="4">The sequence shown here is derived from an EMBL/GenBank/DDBJ whole genome shotgun (WGS) entry which is preliminary data.</text>
</comment>
<feature type="domain" description="HTH LytTR-type" evidence="3">
    <location>
        <begin position="185"/>
        <end position="289"/>
    </location>
</feature>
<comment type="caution">
    <text evidence="1">Lacks conserved residue(s) required for the propagation of feature annotation.</text>
</comment>
<dbReference type="Pfam" id="PF04397">
    <property type="entry name" value="LytTR"/>
    <property type="match status" value="1"/>
</dbReference>
<dbReference type="EMBL" id="SRXU01000006">
    <property type="protein sequence ID" value="TGX40718.1"/>
    <property type="molecule type" value="Genomic_DNA"/>
</dbReference>
<evidence type="ECO:0000259" key="2">
    <source>
        <dbReference type="PROSITE" id="PS50110"/>
    </source>
</evidence>
<keyword evidence="5" id="KW-1185">Reference proteome</keyword>
<dbReference type="Gene3D" id="3.40.50.2300">
    <property type="match status" value="1"/>
</dbReference>
<dbReference type="OrthoDB" id="9786101at2"/>
<reference evidence="4 5" key="1">
    <citation type="submission" date="2019-04" db="EMBL/GenBank/DDBJ databases">
        <title>Sphingomonas psychrotolerans sp. nov., isolated from soil in the Tianshan Mountains, Xinjiang, China.</title>
        <authorList>
            <person name="Luo Y."/>
            <person name="Sheng H."/>
        </authorList>
    </citation>
    <scope>NUCLEOTIDE SEQUENCE [LARGE SCALE GENOMIC DNA]</scope>
    <source>
        <strain evidence="4 5">KIS18-15</strain>
    </source>
</reference>
<evidence type="ECO:0000313" key="5">
    <source>
        <dbReference type="Proteomes" id="UP000309848"/>
    </source>
</evidence>
<dbReference type="PANTHER" id="PTHR37299:SF1">
    <property type="entry name" value="STAGE 0 SPORULATION PROTEIN A HOMOLOG"/>
    <property type="match status" value="1"/>
</dbReference>
<dbReference type="Gene3D" id="2.40.50.1020">
    <property type="entry name" value="LytTr DNA-binding domain"/>
    <property type="match status" value="1"/>
</dbReference>
<proteinExistence type="predicted"/>
<name>A0A4S1WCQ8_9SPHN</name>
<evidence type="ECO:0000313" key="4">
    <source>
        <dbReference type="EMBL" id="TGX40718.1"/>
    </source>
</evidence>
<dbReference type="SMART" id="SM00850">
    <property type="entry name" value="LytTR"/>
    <property type="match status" value="1"/>
</dbReference>
<dbReference type="InterPro" id="IPR001789">
    <property type="entry name" value="Sig_transdc_resp-reg_receiver"/>
</dbReference>
<dbReference type="InterPro" id="IPR007492">
    <property type="entry name" value="LytTR_DNA-bd_dom"/>
</dbReference>
<gene>
    <name evidence="4" type="ORF">E5A74_14595</name>
</gene>
<dbReference type="InterPro" id="IPR011006">
    <property type="entry name" value="CheY-like_superfamily"/>
</dbReference>
<dbReference type="SUPFAM" id="SSF52172">
    <property type="entry name" value="CheY-like"/>
    <property type="match status" value="1"/>
</dbReference>
<dbReference type="PROSITE" id="PS50930">
    <property type="entry name" value="HTH_LYTTR"/>
    <property type="match status" value="1"/>
</dbReference>
<protein>
    <submittedName>
        <fullName evidence="4">Response regulator transcription factor</fullName>
    </submittedName>
</protein>
<organism evidence="4 5">
    <name type="scientific">Sphingomonas naasensis</name>
    <dbReference type="NCBI Taxonomy" id="1344951"/>
    <lineage>
        <taxon>Bacteria</taxon>
        <taxon>Pseudomonadati</taxon>
        <taxon>Pseudomonadota</taxon>
        <taxon>Alphaproteobacteria</taxon>
        <taxon>Sphingomonadales</taxon>
        <taxon>Sphingomonadaceae</taxon>
        <taxon>Sphingomonas</taxon>
    </lineage>
</organism>
<evidence type="ECO:0000256" key="1">
    <source>
        <dbReference type="PROSITE-ProRule" id="PRU00169"/>
    </source>
</evidence>
<sequence length="290" mass="32147">MPASQDNTRRVEPDSALLLRGTRRCVSVRGRGRGRRCRAVRGEKAVKPFRVFIADEELGGLERLHSILRAIPGIEVVGEARNGEDAERAIVRSDPDLAVLGARMPRKNGLQLAASLREEGGPEVVLISADESFAVDAYAVEAVDYILKPAQFSRVAMAVERARRLRRLRQLAQGSGAPASAMRGMWVTTRSGSAFVAYDKVVWVEAQREYVLLHTDERDYIVRRAMKDLEDVLLPSGIARVHRSRFVRLSKIVEIRRGRRAVQEVVLEDGTLIPVGAKYAAGLSRSLSAR</sequence>